<keyword evidence="2" id="KW-1185">Reference proteome</keyword>
<reference evidence="1 2" key="1">
    <citation type="submission" date="2017-09" db="EMBL/GenBank/DDBJ databases">
        <authorList>
            <person name="Ehlers B."/>
            <person name="Leendertz F.H."/>
        </authorList>
    </citation>
    <scope>NUCLEOTIDE SEQUENCE [LARGE SCALE GENOMIC DNA]</scope>
    <source>
        <strain evidence="1 2">DSM 18289</strain>
    </source>
</reference>
<organism evidence="1 2">
    <name type="scientific">Cohaesibacter gelatinilyticus</name>
    <dbReference type="NCBI Taxonomy" id="372072"/>
    <lineage>
        <taxon>Bacteria</taxon>
        <taxon>Pseudomonadati</taxon>
        <taxon>Pseudomonadota</taxon>
        <taxon>Alphaproteobacteria</taxon>
        <taxon>Hyphomicrobiales</taxon>
        <taxon>Cohaesibacteraceae</taxon>
    </lineage>
</organism>
<name>A0A285PEY8_9HYPH</name>
<proteinExistence type="predicted"/>
<protein>
    <submittedName>
        <fullName evidence="1">Uncharacterized protein</fullName>
    </submittedName>
</protein>
<gene>
    <name evidence="1" type="ORF">SAMN06265368_3393</name>
</gene>
<sequence>MPTLCRVRYLLYLDQSFEAGELLFEREIIE</sequence>
<dbReference type="Proteomes" id="UP000219439">
    <property type="component" value="Unassembled WGS sequence"/>
</dbReference>
<evidence type="ECO:0000313" key="1">
    <source>
        <dbReference type="EMBL" id="SNZ20290.1"/>
    </source>
</evidence>
<dbReference type="EMBL" id="OBEL01000004">
    <property type="protein sequence ID" value="SNZ20290.1"/>
    <property type="molecule type" value="Genomic_DNA"/>
</dbReference>
<evidence type="ECO:0000313" key="2">
    <source>
        <dbReference type="Proteomes" id="UP000219439"/>
    </source>
</evidence>
<dbReference type="AlphaFoldDB" id="A0A285PEY8"/>
<accession>A0A285PEY8</accession>